<dbReference type="Pfam" id="PF12796">
    <property type="entry name" value="Ank_2"/>
    <property type="match status" value="1"/>
</dbReference>
<gene>
    <name evidence="4" type="ORF">APAL1065_LOCUS22241</name>
</gene>
<evidence type="ECO:0000313" key="4">
    <source>
        <dbReference type="EMBL" id="CAD9985545.1"/>
    </source>
</evidence>
<sequence>MAQGANGATALHLALSPSLDHYSSSRRGPWEELGKWIAAQGANLMEQFAVGATELHWEPWARATDELQLATQLTISFSRRGPWKELAKWLAAQDGVDLNAKDEYGRAPLHFACTNGHLEMVQLLASGAGEDLMAQNANGKTPLHLAAFQGHFRVVRWLLTQGVVLAELDSIIL</sequence>
<dbReference type="EMBL" id="HBHT01033065">
    <property type="protein sequence ID" value="CAD9985545.1"/>
    <property type="molecule type" value="Transcribed_RNA"/>
</dbReference>
<dbReference type="PANTHER" id="PTHR24189">
    <property type="entry name" value="MYOTROPHIN"/>
    <property type="match status" value="1"/>
</dbReference>
<organism evidence="4">
    <name type="scientific">Entomoneis paludosa</name>
    <dbReference type="NCBI Taxonomy" id="265537"/>
    <lineage>
        <taxon>Eukaryota</taxon>
        <taxon>Sar</taxon>
        <taxon>Stramenopiles</taxon>
        <taxon>Ochrophyta</taxon>
        <taxon>Bacillariophyta</taxon>
        <taxon>Bacillariophyceae</taxon>
        <taxon>Bacillariophycidae</taxon>
        <taxon>Entomoneidaceae</taxon>
        <taxon>Entomoneis</taxon>
    </lineage>
</organism>
<dbReference type="Gene3D" id="1.25.40.20">
    <property type="entry name" value="Ankyrin repeat-containing domain"/>
    <property type="match status" value="1"/>
</dbReference>
<feature type="repeat" description="ANK" evidence="3">
    <location>
        <begin position="104"/>
        <end position="124"/>
    </location>
</feature>
<accession>A0A7S2YMY5</accession>
<dbReference type="PROSITE" id="PS50088">
    <property type="entry name" value="ANK_REPEAT"/>
    <property type="match status" value="2"/>
</dbReference>
<dbReference type="InterPro" id="IPR002110">
    <property type="entry name" value="Ankyrin_rpt"/>
</dbReference>
<dbReference type="InterPro" id="IPR036770">
    <property type="entry name" value="Ankyrin_rpt-contain_sf"/>
</dbReference>
<dbReference type="InterPro" id="IPR050745">
    <property type="entry name" value="Multifunctional_regulatory"/>
</dbReference>
<evidence type="ECO:0000256" key="3">
    <source>
        <dbReference type="PROSITE-ProRule" id="PRU00023"/>
    </source>
</evidence>
<name>A0A7S2YMY5_9STRA</name>
<feature type="repeat" description="ANK" evidence="3">
    <location>
        <begin position="138"/>
        <end position="170"/>
    </location>
</feature>
<keyword evidence="2 3" id="KW-0040">ANK repeat</keyword>
<reference evidence="4" key="1">
    <citation type="submission" date="2021-01" db="EMBL/GenBank/DDBJ databases">
        <authorList>
            <person name="Corre E."/>
            <person name="Pelletier E."/>
            <person name="Niang G."/>
            <person name="Scheremetjew M."/>
            <person name="Finn R."/>
            <person name="Kale V."/>
            <person name="Holt S."/>
            <person name="Cochrane G."/>
            <person name="Meng A."/>
            <person name="Brown T."/>
            <person name="Cohen L."/>
        </authorList>
    </citation>
    <scope>NUCLEOTIDE SEQUENCE</scope>
    <source>
        <strain evidence="4">CCMP125</strain>
    </source>
</reference>
<keyword evidence="1" id="KW-0677">Repeat</keyword>
<dbReference type="PROSITE" id="PS50297">
    <property type="entry name" value="ANK_REP_REGION"/>
    <property type="match status" value="2"/>
</dbReference>
<evidence type="ECO:0000256" key="1">
    <source>
        <dbReference type="ARBA" id="ARBA00022737"/>
    </source>
</evidence>
<dbReference type="SMART" id="SM00248">
    <property type="entry name" value="ANK"/>
    <property type="match status" value="2"/>
</dbReference>
<proteinExistence type="predicted"/>
<dbReference type="AlphaFoldDB" id="A0A7S2YMY5"/>
<dbReference type="SUPFAM" id="SSF48403">
    <property type="entry name" value="Ankyrin repeat"/>
    <property type="match status" value="1"/>
</dbReference>
<evidence type="ECO:0000256" key="2">
    <source>
        <dbReference type="ARBA" id="ARBA00023043"/>
    </source>
</evidence>
<protein>
    <submittedName>
        <fullName evidence="4">Uncharacterized protein</fullName>
    </submittedName>
</protein>
<dbReference type="PANTHER" id="PTHR24189:SF50">
    <property type="entry name" value="ANKYRIN REPEAT AND SOCS BOX PROTEIN 2"/>
    <property type="match status" value="1"/>
</dbReference>